<feature type="region of interest" description="Disordered" evidence="1">
    <location>
        <begin position="1"/>
        <end position="25"/>
    </location>
</feature>
<dbReference type="AlphaFoldDB" id="A0A091CLH1"/>
<evidence type="ECO:0000256" key="1">
    <source>
        <dbReference type="SAM" id="MobiDB-lite"/>
    </source>
</evidence>
<accession>A0A091CLH1</accession>
<sequence>MAVVPKPVGLLGSAASTTPAARGGGGDARVAFVWGLKELGPLALGVTPSPQCKADCGQRAPEVGQDWGGPSVKSMLTTRKALGCVPDPPEGERSE</sequence>
<gene>
    <name evidence="2" type="ORF">H920_18930</name>
</gene>
<organism evidence="2 3">
    <name type="scientific">Fukomys damarensis</name>
    <name type="common">Damaraland mole rat</name>
    <name type="synonym">Cryptomys damarensis</name>
    <dbReference type="NCBI Taxonomy" id="885580"/>
    <lineage>
        <taxon>Eukaryota</taxon>
        <taxon>Metazoa</taxon>
        <taxon>Chordata</taxon>
        <taxon>Craniata</taxon>
        <taxon>Vertebrata</taxon>
        <taxon>Euteleostomi</taxon>
        <taxon>Mammalia</taxon>
        <taxon>Eutheria</taxon>
        <taxon>Euarchontoglires</taxon>
        <taxon>Glires</taxon>
        <taxon>Rodentia</taxon>
        <taxon>Hystricomorpha</taxon>
        <taxon>Bathyergidae</taxon>
        <taxon>Fukomys</taxon>
    </lineage>
</organism>
<protein>
    <submittedName>
        <fullName evidence="2">Uncharacterized protein</fullName>
    </submittedName>
</protein>
<proteinExistence type="predicted"/>
<dbReference type="EMBL" id="KN124946">
    <property type="protein sequence ID" value="KFO19619.1"/>
    <property type="molecule type" value="Genomic_DNA"/>
</dbReference>
<evidence type="ECO:0000313" key="2">
    <source>
        <dbReference type="EMBL" id="KFO19619.1"/>
    </source>
</evidence>
<evidence type="ECO:0000313" key="3">
    <source>
        <dbReference type="Proteomes" id="UP000028990"/>
    </source>
</evidence>
<keyword evidence="3" id="KW-1185">Reference proteome</keyword>
<dbReference type="Proteomes" id="UP000028990">
    <property type="component" value="Unassembled WGS sequence"/>
</dbReference>
<name>A0A091CLH1_FUKDA</name>
<reference evidence="2 3" key="1">
    <citation type="submission" date="2013-11" db="EMBL/GenBank/DDBJ databases">
        <title>The Damaraland mole rat (Fukomys damarensis) genome and evolution of African mole rats.</title>
        <authorList>
            <person name="Gladyshev V.N."/>
            <person name="Fang X."/>
        </authorList>
    </citation>
    <scope>NUCLEOTIDE SEQUENCE [LARGE SCALE GENOMIC DNA]</scope>
    <source>
        <tissue evidence="2">Liver</tissue>
    </source>
</reference>